<evidence type="ECO:0000256" key="4">
    <source>
        <dbReference type="ARBA" id="ARBA00022801"/>
    </source>
</evidence>
<keyword evidence="3" id="KW-0479">Metal-binding</keyword>
<dbReference type="InterPro" id="IPR006679">
    <property type="entry name" value="Adenine_deam"/>
</dbReference>
<reference evidence="12" key="1">
    <citation type="submission" date="2017-02" db="EMBL/GenBank/DDBJ databases">
        <authorList>
            <person name="Varghese N."/>
            <person name="Submissions S."/>
        </authorList>
    </citation>
    <scope>NUCLEOTIDE SEQUENCE [LARGE SCALE GENOMIC DNA]</scope>
    <source>
        <strain evidence="12">USBA 833</strain>
    </source>
</reference>
<dbReference type="GO" id="GO:0006146">
    <property type="term" value="P:adenine catabolic process"/>
    <property type="evidence" value="ECO:0007669"/>
    <property type="project" value="InterPro"/>
</dbReference>
<dbReference type="InterPro" id="IPR032466">
    <property type="entry name" value="Metal_Hydrolase"/>
</dbReference>
<dbReference type="InterPro" id="IPR026912">
    <property type="entry name" value="Adenine_deam_C"/>
</dbReference>
<evidence type="ECO:0000259" key="8">
    <source>
        <dbReference type="Pfam" id="PF00449"/>
    </source>
</evidence>
<dbReference type="GO" id="GO:0000034">
    <property type="term" value="F:adenine deaminase activity"/>
    <property type="evidence" value="ECO:0007669"/>
    <property type="project" value="UniProtKB-UniRule"/>
</dbReference>
<evidence type="ECO:0000256" key="7">
    <source>
        <dbReference type="HAMAP-Rule" id="MF_01518"/>
    </source>
</evidence>
<dbReference type="NCBIfam" id="TIGR01178">
    <property type="entry name" value="ade"/>
    <property type="match status" value="1"/>
</dbReference>
<dbReference type="AlphaFoldDB" id="A0A1T4Y7E7"/>
<evidence type="ECO:0000313" key="12">
    <source>
        <dbReference type="Proteomes" id="UP000190105"/>
    </source>
</evidence>
<sequence length="562" mass="62503">MNITKKNIDKSLSKEKAEIVLKNAFVIDVFNQDIFKADVAIDDGKIIGLGKYEGNYEIDCEGKYISPGFIDSHVHIESSKVIPKVFAAELLKRGVTTCIADPHEIANVLGIDGINFMIENSKDAVIDIFFMIPSCVPATDFEDSGAVLTSEDIKIFKDNPKVLGLGEVMDVPSVINCKEDMIRKINIFKDKVIDGHCPMAEEKTLNAYILSGVVTDHECSNAGEAIEKVRKGMYVMIREGSAAKNLDDIIAAVNDKNFTRFLFCTDDKSIIDIVNEGSIDYNIKKAIKHNINPITAITIATLNAAKCYNLKNKGAVAAGYDADIVILDDLNEIKINRVIRKGKLNFDIENNNSIEYKSSMNIDYISKDKFNVRCSKEYTEVIKAVKGSLITEKVKRKVILDNGYIKGVSGDDVLKIGVFERHKKTKKYSIGFIEGLSLKNCSIAQTISHDSHNIIVVGDNDSDMTLAVNRLIDIGGGIVVVSEGKVLEEISLPVAGLMTYENSEFVVEKLKRLYDCVKRYMKYKDMDIFLTLAFMALPVIPKLKITDRGLYDFEEGMFINQG</sequence>
<evidence type="ECO:0000256" key="5">
    <source>
        <dbReference type="ARBA" id="ARBA00023211"/>
    </source>
</evidence>
<evidence type="ECO:0000313" key="11">
    <source>
        <dbReference type="EMBL" id="SKA97764.1"/>
    </source>
</evidence>
<dbReference type="InterPro" id="IPR011059">
    <property type="entry name" value="Metal-dep_hydrolase_composite"/>
</dbReference>
<evidence type="ECO:0000259" key="9">
    <source>
        <dbReference type="Pfam" id="PF01979"/>
    </source>
</evidence>
<keyword evidence="5 7" id="KW-0464">Manganese</keyword>
<dbReference type="CDD" id="cd01295">
    <property type="entry name" value="AdeC"/>
    <property type="match status" value="1"/>
</dbReference>
<name>A0A1T4Y7E7_9CLOT</name>
<dbReference type="GO" id="GO:0046872">
    <property type="term" value="F:metal ion binding"/>
    <property type="evidence" value="ECO:0007669"/>
    <property type="project" value="UniProtKB-KW"/>
</dbReference>
<dbReference type="OrthoDB" id="9775607at2"/>
<evidence type="ECO:0000256" key="3">
    <source>
        <dbReference type="ARBA" id="ARBA00022723"/>
    </source>
</evidence>
<evidence type="ECO:0000256" key="6">
    <source>
        <dbReference type="ARBA" id="ARBA00047720"/>
    </source>
</evidence>
<proteinExistence type="inferred from homology"/>
<accession>A0A1T4Y7E7</accession>
<comment type="cofactor">
    <cofactor evidence="7">
        <name>Mn(2+)</name>
        <dbReference type="ChEBI" id="CHEBI:29035"/>
    </cofactor>
</comment>
<dbReference type="PANTHER" id="PTHR11113:SF2">
    <property type="entry name" value="ADENINE DEAMINASE"/>
    <property type="match status" value="1"/>
</dbReference>
<dbReference type="SUPFAM" id="SSF51338">
    <property type="entry name" value="Composite domain of metallo-dependent hydrolases"/>
    <property type="match status" value="1"/>
</dbReference>
<feature type="domain" description="Amidohydrolase-related" evidence="9">
    <location>
        <begin position="64"/>
        <end position="343"/>
    </location>
</feature>
<evidence type="ECO:0000256" key="2">
    <source>
        <dbReference type="ARBA" id="ARBA00012782"/>
    </source>
</evidence>
<dbReference type="Gene3D" id="3.20.20.140">
    <property type="entry name" value="Metal-dependent hydrolases"/>
    <property type="match status" value="1"/>
</dbReference>
<dbReference type="InterPro" id="IPR006680">
    <property type="entry name" value="Amidohydro-rel"/>
</dbReference>
<keyword evidence="4 7" id="KW-0378">Hydrolase</keyword>
<dbReference type="Pfam" id="PF01979">
    <property type="entry name" value="Amidohydro_1"/>
    <property type="match status" value="1"/>
</dbReference>
<dbReference type="Gene3D" id="2.30.40.10">
    <property type="entry name" value="Urease, subunit C, domain 1"/>
    <property type="match status" value="1"/>
</dbReference>
<dbReference type="RefSeq" id="WP_078697497.1">
    <property type="nucleotide sequence ID" value="NZ_FUYH01000026.1"/>
</dbReference>
<dbReference type="HAMAP" id="MF_01518">
    <property type="entry name" value="Adenine_deamin"/>
    <property type="match status" value="1"/>
</dbReference>
<dbReference type="Proteomes" id="UP000190105">
    <property type="component" value="Unassembled WGS sequence"/>
</dbReference>
<dbReference type="SUPFAM" id="SSF51556">
    <property type="entry name" value="Metallo-dependent hydrolases"/>
    <property type="match status" value="1"/>
</dbReference>
<dbReference type="Pfam" id="PF13382">
    <property type="entry name" value="Adenine_deam_C"/>
    <property type="match status" value="1"/>
</dbReference>
<dbReference type="STRING" id="1147123.SAMN05443428_12623"/>
<feature type="domain" description="Adenine deaminase C-terminal" evidence="10">
    <location>
        <begin position="389"/>
        <end position="555"/>
    </location>
</feature>
<evidence type="ECO:0000256" key="1">
    <source>
        <dbReference type="ARBA" id="ARBA00006773"/>
    </source>
</evidence>
<dbReference type="InterPro" id="IPR011612">
    <property type="entry name" value="Urease_alpha_N_dom"/>
</dbReference>
<gene>
    <name evidence="7" type="primary">ade</name>
    <name evidence="11" type="ORF">SAMN05443428_12623</name>
</gene>
<dbReference type="EMBL" id="FUYH01000026">
    <property type="protein sequence ID" value="SKA97764.1"/>
    <property type="molecule type" value="Genomic_DNA"/>
</dbReference>
<organism evidence="11 12">
    <name type="scientific">Caloramator quimbayensis</name>
    <dbReference type="NCBI Taxonomy" id="1147123"/>
    <lineage>
        <taxon>Bacteria</taxon>
        <taxon>Bacillati</taxon>
        <taxon>Bacillota</taxon>
        <taxon>Clostridia</taxon>
        <taxon>Eubacteriales</taxon>
        <taxon>Clostridiaceae</taxon>
        <taxon>Caloramator</taxon>
    </lineage>
</organism>
<feature type="domain" description="Urease alpha-subunit N-terminal" evidence="8">
    <location>
        <begin position="13"/>
        <end position="55"/>
    </location>
</feature>
<dbReference type="Pfam" id="PF00449">
    <property type="entry name" value="Urease_alpha"/>
    <property type="match status" value="1"/>
</dbReference>
<keyword evidence="12" id="KW-1185">Reference proteome</keyword>
<comment type="catalytic activity">
    <reaction evidence="6 7">
        <text>adenine + H2O + H(+) = hypoxanthine + NH4(+)</text>
        <dbReference type="Rhea" id="RHEA:23688"/>
        <dbReference type="ChEBI" id="CHEBI:15377"/>
        <dbReference type="ChEBI" id="CHEBI:15378"/>
        <dbReference type="ChEBI" id="CHEBI:16708"/>
        <dbReference type="ChEBI" id="CHEBI:17368"/>
        <dbReference type="ChEBI" id="CHEBI:28938"/>
        <dbReference type="EC" id="3.5.4.2"/>
    </reaction>
</comment>
<dbReference type="PANTHER" id="PTHR11113">
    <property type="entry name" value="N-ACETYLGLUCOSAMINE-6-PHOSPHATE DEACETYLASE"/>
    <property type="match status" value="1"/>
</dbReference>
<comment type="similarity">
    <text evidence="1 7">Belongs to the metallo-dependent hydrolases superfamily. Adenine deaminase family.</text>
</comment>
<dbReference type="EC" id="3.5.4.2" evidence="2 7"/>
<protein>
    <recommendedName>
        <fullName evidence="2 7">Adenine deaminase</fullName>
        <shortName evidence="7">Adenase</shortName>
        <shortName evidence="7">Adenine aminase</shortName>
        <ecNumber evidence="2 7">3.5.4.2</ecNumber>
    </recommendedName>
</protein>
<evidence type="ECO:0000259" key="10">
    <source>
        <dbReference type="Pfam" id="PF13382"/>
    </source>
</evidence>